<feature type="compositionally biased region" description="Polar residues" evidence="1">
    <location>
        <begin position="87"/>
        <end position="96"/>
    </location>
</feature>
<gene>
    <name evidence="2" type="ORF">IPN02_17320</name>
</gene>
<sequence length="96" mass="10395">MATYEVHLRDGSTHEVDGVDAYQPERTMTTFFRSNNARKAIDCWSERVASFRTDELLVIRVSPECAAGADGAVPDGGRHASGPSVATRRNVSLVSA</sequence>
<evidence type="ECO:0000256" key="1">
    <source>
        <dbReference type="SAM" id="MobiDB-lite"/>
    </source>
</evidence>
<dbReference type="EMBL" id="JADJZA010000009">
    <property type="protein sequence ID" value="MBK9298548.1"/>
    <property type="molecule type" value="Genomic_DNA"/>
</dbReference>
<protein>
    <submittedName>
        <fullName evidence="2">Uncharacterized protein</fullName>
    </submittedName>
</protein>
<accession>A0A936NDY1</accession>
<reference evidence="2 3" key="1">
    <citation type="submission" date="2020-10" db="EMBL/GenBank/DDBJ databases">
        <title>Connecting structure to function with the recovery of over 1000 high-quality activated sludge metagenome-assembled genomes encoding full-length rRNA genes using long-read sequencing.</title>
        <authorList>
            <person name="Singleton C.M."/>
            <person name="Petriglieri F."/>
            <person name="Kristensen J.M."/>
            <person name="Kirkegaard R.H."/>
            <person name="Michaelsen T.Y."/>
            <person name="Andersen M.H."/>
            <person name="Karst S.M."/>
            <person name="Dueholm M.S."/>
            <person name="Nielsen P.H."/>
            <person name="Albertsen M."/>
        </authorList>
    </citation>
    <scope>NUCLEOTIDE SEQUENCE [LARGE SCALE GENOMIC DNA]</scope>
    <source>
        <strain evidence="2">Lyne_18-Q3-R50-59_MAXAC.006</strain>
    </source>
</reference>
<feature type="region of interest" description="Disordered" evidence="1">
    <location>
        <begin position="69"/>
        <end position="96"/>
    </location>
</feature>
<comment type="caution">
    <text evidence="2">The sequence shown here is derived from an EMBL/GenBank/DDBJ whole genome shotgun (WGS) entry which is preliminary data.</text>
</comment>
<evidence type="ECO:0000313" key="3">
    <source>
        <dbReference type="Proteomes" id="UP000727993"/>
    </source>
</evidence>
<dbReference type="Proteomes" id="UP000727993">
    <property type="component" value="Unassembled WGS sequence"/>
</dbReference>
<evidence type="ECO:0000313" key="2">
    <source>
        <dbReference type="EMBL" id="MBK9298548.1"/>
    </source>
</evidence>
<name>A0A936NDY1_9ACTN</name>
<organism evidence="2 3">
    <name type="scientific">Candidatus Neomicrothrix subdominans</name>
    <dbReference type="NCBI Taxonomy" id="2954438"/>
    <lineage>
        <taxon>Bacteria</taxon>
        <taxon>Bacillati</taxon>
        <taxon>Actinomycetota</taxon>
        <taxon>Acidimicrobiia</taxon>
        <taxon>Acidimicrobiales</taxon>
        <taxon>Microthrixaceae</taxon>
        <taxon>Candidatus Neomicrothrix</taxon>
    </lineage>
</organism>
<dbReference type="AlphaFoldDB" id="A0A936NDY1"/>
<proteinExistence type="predicted"/>